<reference evidence="2" key="1">
    <citation type="journal article" date="2013" name="J. Plant Res.">
        <title>Effect of fungi and light on seed germination of three Opuntia species from semiarid lands of central Mexico.</title>
        <authorList>
            <person name="Delgado-Sanchez P."/>
            <person name="Jimenez-Bremont J.F."/>
            <person name="Guerrero-Gonzalez Mde L."/>
            <person name="Flores J."/>
        </authorList>
    </citation>
    <scope>NUCLEOTIDE SEQUENCE</scope>
    <source>
        <tissue evidence="2">Cladode</tissue>
    </source>
</reference>
<proteinExistence type="predicted"/>
<accession>A0A7C8Z3P8</accession>
<name>A0A7C8Z3P8_OPUST</name>
<organism evidence="2">
    <name type="scientific">Opuntia streptacantha</name>
    <name type="common">Prickly pear cactus</name>
    <name type="synonym">Opuntia cardona</name>
    <dbReference type="NCBI Taxonomy" id="393608"/>
    <lineage>
        <taxon>Eukaryota</taxon>
        <taxon>Viridiplantae</taxon>
        <taxon>Streptophyta</taxon>
        <taxon>Embryophyta</taxon>
        <taxon>Tracheophyta</taxon>
        <taxon>Spermatophyta</taxon>
        <taxon>Magnoliopsida</taxon>
        <taxon>eudicotyledons</taxon>
        <taxon>Gunneridae</taxon>
        <taxon>Pentapetalae</taxon>
        <taxon>Caryophyllales</taxon>
        <taxon>Cactineae</taxon>
        <taxon>Cactaceae</taxon>
        <taxon>Opuntioideae</taxon>
        <taxon>Opuntia</taxon>
    </lineage>
</organism>
<protein>
    <submittedName>
        <fullName evidence="2">Uncharacterized protein</fullName>
    </submittedName>
</protein>
<reference evidence="2" key="2">
    <citation type="submission" date="2020-07" db="EMBL/GenBank/DDBJ databases">
        <authorList>
            <person name="Vera ALvarez R."/>
            <person name="Arias-Moreno D.M."/>
            <person name="Jimenez-Jacinto V."/>
            <person name="Jimenez-Bremont J.F."/>
            <person name="Swaminathan K."/>
            <person name="Moose S.P."/>
            <person name="Guerrero-Gonzalez M.L."/>
            <person name="Marino-Ramirez L."/>
            <person name="Landsman D."/>
            <person name="Rodriguez-Kessler M."/>
            <person name="Delgado-Sanchez P."/>
        </authorList>
    </citation>
    <scope>NUCLEOTIDE SEQUENCE</scope>
    <source>
        <tissue evidence="2">Cladode</tissue>
    </source>
</reference>
<feature type="region of interest" description="Disordered" evidence="1">
    <location>
        <begin position="60"/>
        <end position="80"/>
    </location>
</feature>
<feature type="compositionally biased region" description="Low complexity" evidence="1">
    <location>
        <begin position="7"/>
        <end position="22"/>
    </location>
</feature>
<sequence length="126" mass="14263">MKQVKIEPSTPTKKESSSSSTKTKAKGFLQKERDLLEYLKDDPSMRQIVLQKILDKKGEFDDDETLSSATSSSPQQQKPGAILVFKTPRTHMNYCQKHGNDKTVGKSIQTNYCSQNSDRTTNNFMI</sequence>
<dbReference type="EMBL" id="GISG01086870">
    <property type="protein sequence ID" value="MBA4633439.1"/>
    <property type="molecule type" value="Transcribed_RNA"/>
</dbReference>
<evidence type="ECO:0000313" key="2">
    <source>
        <dbReference type="EMBL" id="MBA4633439.1"/>
    </source>
</evidence>
<dbReference type="AlphaFoldDB" id="A0A7C8Z3P8"/>
<feature type="region of interest" description="Disordered" evidence="1">
    <location>
        <begin position="1"/>
        <end position="27"/>
    </location>
</feature>
<evidence type="ECO:0000256" key="1">
    <source>
        <dbReference type="SAM" id="MobiDB-lite"/>
    </source>
</evidence>
<feature type="compositionally biased region" description="Polar residues" evidence="1">
    <location>
        <begin position="66"/>
        <end position="78"/>
    </location>
</feature>